<evidence type="ECO:0000313" key="1">
    <source>
        <dbReference type="Ensembl" id="ENSCLMP00005006496.1"/>
    </source>
</evidence>
<reference evidence="1" key="1">
    <citation type="submission" date="2025-08" db="UniProtKB">
        <authorList>
            <consortium name="Ensembl"/>
        </authorList>
    </citation>
    <scope>IDENTIFICATION</scope>
</reference>
<keyword evidence="2" id="KW-1185">Reference proteome</keyword>
<dbReference type="AlphaFoldDB" id="A0A8C2WN20"/>
<reference evidence="1" key="2">
    <citation type="submission" date="2025-09" db="UniProtKB">
        <authorList>
            <consortium name="Ensembl"/>
        </authorList>
    </citation>
    <scope>IDENTIFICATION</scope>
</reference>
<name>A0A8C2WN20_CYCLU</name>
<sequence length="116" mass="12812">MVPLAIIDFLIDFHLESVRILGIFWLLLGLAMAEEQKTVGLCGAEVEGDGARLLSVPLVEDDKRLWRLECDGVKSGHILALEGHSAMDLHLGITLLGHPGQLKSHIVVFVHNLNWE</sequence>
<organism evidence="1 2">
    <name type="scientific">Cyclopterus lumpus</name>
    <name type="common">Lumpsucker</name>
    <dbReference type="NCBI Taxonomy" id="8103"/>
    <lineage>
        <taxon>Eukaryota</taxon>
        <taxon>Metazoa</taxon>
        <taxon>Chordata</taxon>
        <taxon>Craniata</taxon>
        <taxon>Vertebrata</taxon>
        <taxon>Euteleostomi</taxon>
        <taxon>Actinopterygii</taxon>
        <taxon>Neopterygii</taxon>
        <taxon>Teleostei</taxon>
        <taxon>Neoteleostei</taxon>
        <taxon>Acanthomorphata</taxon>
        <taxon>Eupercaria</taxon>
        <taxon>Perciformes</taxon>
        <taxon>Cottioidei</taxon>
        <taxon>Cottales</taxon>
        <taxon>Cyclopteridae</taxon>
        <taxon>Cyclopterus</taxon>
    </lineage>
</organism>
<dbReference type="Proteomes" id="UP000694565">
    <property type="component" value="Unplaced"/>
</dbReference>
<protein>
    <submittedName>
        <fullName evidence="1">Uncharacterized protein</fullName>
    </submittedName>
</protein>
<dbReference type="GeneTree" id="ENSGT00940000177029"/>
<proteinExistence type="predicted"/>
<dbReference type="Ensembl" id="ENSCLMT00005006994.1">
    <property type="protein sequence ID" value="ENSCLMP00005006496.1"/>
    <property type="gene ID" value="ENSCLMG00005003599.1"/>
</dbReference>
<accession>A0A8C2WN20</accession>
<evidence type="ECO:0000313" key="2">
    <source>
        <dbReference type="Proteomes" id="UP000694565"/>
    </source>
</evidence>